<dbReference type="AlphaFoldDB" id="A0A9D5I1J8"/>
<gene>
    <name evidence="6" type="ORF">AN965_04405</name>
</gene>
<comment type="caution">
    <text evidence="6">The sequence shown here is derived from an EMBL/GenBank/DDBJ whole genome shotgun (WGS) entry which is preliminary data.</text>
</comment>
<evidence type="ECO:0000313" key="6">
    <source>
        <dbReference type="EMBL" id="KQL58306.1"/>
    </source>
</evidence>
<dbReference type="InterPro" id="IPR027417">
    <property type="entry name" value="P-loop_NTPase"/>
</dbReference>
<dbReference type="GO" id="GO:0005524">
    <property type="term" value="F:ATP binding"/>
    <property type="evidence" value="ECO:0007669"/>
    <property type="project" value="UniProtKB-KW"/>
</dbReference>
<dbReference type="PANTHER" id="PTHR42734:SF17">
    <property type="entry name" value="METAL TRANSPORT SYSTEM ATP-BINDING PROTEIN TM_0124-RELATED"/>
    <property type="match status" value="1"/>
</dbReference>
<evidence type="ECO:0000256" key="2">
    <source>
        <dbReference type="ARBA" id="ARBA00022448"/>
    </source>
</evidence>
<dbReference type="PROSITE" id="PS00211">
    <property type="entry name" value="ABC_TRANSPORTER_1"/>
    <property type="match status" value="1"/>
</dbReference>
<keyword evidence="2" id="KW-0813">Transport</keyword>
<dbReference type="EMBL" id="LJJD01000009">
    <property type="protein sequence ID" value="KQL58306.1"/>
    <property type="molecule type" value="Genomic_DNA"/>
</dbReference>
<dbReference type="Gene3D" id="3.40.50.300">
    <property type="entry name" value="P-loop containing nucleotide triphosphate hydrolases"/>
    <property type="match status" value="1"/>
</dbReference>
<reference evidence="6 7" key="1">
    <citation type="submission" date="2015-09" db="EMBL/GenBank/DDBJ databases">
        <title>Genome sequencing project for genomic taxonomy and phylogenomics of Bacillus-like bacteria.</title>
        <authorList>
            <person name="Liu B."/>
            <person name="Wang J."/>
            <person name="Zhu Y."/>
            <person name="Liu G."/>
            <person name="Chen Q."/>
            <person name="Chen Z."/>
            <person name="Lan J."/>
            <person name="Che J."/>
            <person name="Ge C."/>
            <person name="Shi H."/>
            <person name="Pan Z."/>
            <person name="Liu X."/>
        </authorList>
    </citation>
    <scope>NUCLEOTIDE SEQUENCE [LARGE SCALE GENOMIC DNA]</scope>
    <source>
        <strain evidence="6 7">DSM 19153</strain>
    </source>
</reference>
<dbReference type="InterPro" id="IPR003593">
    <property type="entry name" value="AAA+_ATPase"/>
</dbReference>
<protein>
    <recommendedName>
        <fullName evidence="5">ABC transporter domain-containing protein</fullName>
    </recommendedName>
</protein>
<dbReference type="Pfam" id="PF00005">
    <property type="entry name" value="ABC_tran"/>
    <property type="match status" value="1"/>
</dbReference>
<keyword evidence="7" id="KW-1185">Reference proteome</keyword>
<evidence type="ECO:0000256" key="3">
    <source>
        <dbReference type="ARBA" id="ARBA00022741"/>
    </source>
</evidence>
<dbReference type="GO" id="GO:0016887">
    <property type="term" value="F:ATP hydrolysis activity"/>
    <property type="evidence" value="ECO:0007669"/>
    <property type="project" value="InterPro"/>
</dbReference>
<evidence type="ECO:0000256" key="4">
    <source>
        <dbReference type="ARBA" id="ARBA00022840"/>
    </source>
</evidence>
<dbReference type="InterPro" id="IPR003439">
    <property type="entry name" value="ABC_transporter-like_ATP-bd"/>
</dbReference>
<comment type="similarity">
    <text evidence="1">Belongs to the ABC transporter superfamily.</text>
</comment>
<dbReference type="SMART" id="SM00382">
    <property type="entry name" value="AAA"/>
    <property type="match status" value="1"/>
</dbReference>
<proteinExistence type="inferred from homology"/>
<sequence>MIKVENFKYRNIIDDTNIVINPGLNFLYGPNGTGKSTFLDCIANILNNYDGNITGNENIVYLNQSLYFSMRLKVKDFVQFVFTLDNITPYKKQFFRKASFYNLESFFENIWNKEVAVLSGGERRKLFFITISFLDREWYVFDEPFAGVDEEGKKQMLSIFNHLLSQDRSIIFTSHEILGFSEQHHVNIYEFSNKSIIKSNEKKFIKTTALT</sequence>
<dbReference type="PROSITE" id="PS50893">
    <property type="entry name" value="ABC_TRANSPORTER_2"/>
    <property type="match status" value="1"/>
</dbReference>
<feature type="domain" description="ABC transporter" evidence="5">
    <location>
        <begin position="2"/>
        <end position="210"/>
    </location>
</feature>
<name>A0A9D5I1J8_9BACI</name>
<keyword evidence="3" id="KW-0547">Nucleotide-binding</keyword>
<dbReference type="InterPro" id="IPR050153">
    <property type="entry name" value="Metal_Ion_Import_ABC"/>
</dbReference>
<keyword evidence="4" id="KW-0067">ATP-binding</keyword>
<evidence type="ECO:0000259" key="5">
    <source>
        <dbReference type="PROSITE" id="PS50893"/>
    </source>
</evidence>
<evidence type="ECO:0000313" key="7">
    <source>
        <dbReference type="Proteomes" id="UP000051061"/>
    </source>
</evidence>
<dbReference type="PANTHER" id="PTHR42734">
    <property type="entry name" value="METAL TRANSPORT SYSTEM ATP-BINDING PROTEIN TM_0124-RELATED"/>
    <property type="match status" value="1"/>
</dbReference>
<organism evidence="6 7">
    <name type="scientific">Alkalicoccobacillus plakortidis</name>
    <dbReference type="NCBI Taxonomy" id="444060"/>
    <lineage>
        <taxon>Bacteria</taxon>
        <taxon>Bacillati</taxon>
        <taxon>Bacillota</taxon>
        <taxon>Bacilli</taxon>
        <taxon>Bacillales</taxon>
        <taxon>Bacillaceae</taxon>
        <taxon>Alkalicoccobacillus</taxon>
    </lineage>
</organism>
<dbReference type="Proteomes" id="UP000051061">
    <property type="component" value="Unassembled WGS sequence"/>
</dbReference>
<accession>A0A9D5I1J8</accession>
<dbReference type="SUPFAM" id="SSF52540">
    <property type="entry name" value="P-loop containing nucleoside triphosphate hydrolases"/>
    <property type="match status" value="1"/>
</dbReference>
<dbReference type="InterPro" id="IPR017871">
    <property type="entry name" value="ABC_transporter-like_CS"/>
</dbReference>
<evidence type="ECO:0000256" key="1">
    <source>
        <dbReference type="ARBA" id="ARBA00005417"/>
    </source>
</evidence>